<evidence type="ECO:0000259" key="10">
    <source>
        <dbReference type="Pfam" id="PF01225"/>
    </source>
</evidence>
<keyword evidence="6 8" id="KW-0131">Cell cycle</keyword>
<name>A0ABS6KEU9_9FIRM</name>
<dbReference type="NCBIfam" id="TIGR01085">
    <property type="entry name" value="murE"/>
    <property type="match status" value="1"/>
</dbReference>
<dbReference type="Pfam" id="PF08245">
    <property type="entry name" value="Mur_ligase_M"/>
    <property type="match status" value="1"/>
</dbReference>
<comment type="function">
    <text evidence="8">Catalyzes the addition of meso-diaminopimelic acid to the nucleotide precursor UDP-N-acetylmuramoyl-L-alanyl-D-glutamate (UMAG) in the biosynthesis of bacterial cell-wall peptidoglycan.</text>
</comment>
<dbReference type="InterPro" id="IPR005761">
    <property type="entry name" value="UDP-N-AcMur-Glu-dNH2Pim_ligase"/>
</dbReference>
<comment type="subcellular location">
    <subcellularLocation>
        <location evidence="8 9">Cytoplasm</location>
    </subcellularLocation>
</comment>
<dbReference type="InterPro" id="IPR035911">
    <property type="entry name" value="MurE/MurF_N"/>
</dbReference>
<dbReference type="SUPFAM" id="SSF53623">
    <property type="entry name" value="MurD-like peptide ligases, catalytic domain"/>
    <property type="match status" value="1"/>
</dbReference>
<comment type="PTM">
    <text evidence="8">Carboxylation is probably crucial for Mg(2+) binding and, consequently, for the gamma-phosphate positioning of ATP.</text>
</comment>
<dbReference type="Proteomes" id="UP001314681">
    <property type="component" value="Unassembled WGS sequence"/>
</dbReference>
<evidence type="ECO:0000313" key="14">
    <source>
        <dbReference type="Proteomes" id="UP001314681"/>
    </source>
</evidence>
<comment type="catalytic activity">
    <reaction evidence="8">
        <text>UDP-N-acetyl-alpha-D-muramoyl-L-alanyl-D-glutamate + meso-2,6-diaminopimelate + ATP = UDP-N-acetyl-alpha-D-muramoyl-L-alanyl-gamma-D-glutamyl-meso-2,6-diaminopimelate + ADP + phosphate + H(+)</text>
        <dbReference type="Rhea" id="RHEA:23676"/>
        <dbReference type="ChEBI" id="CHEBI:15378"/>
        <dbReference type="ChEBI" id="CHEBI:30616"/>
        <dbReference type="ChEBI" id="CHEBI:43474"/>
        <dbReference type="ChEBI" id="CHEBI:57791"/>
        <dbReference type="ChEBI" id="CHEBI:83900"/>
        <dbReference type="ChEBI" id="CHEBI:83905"/>
        <dbReference type="ChEBI" id="CHEBI:456216"/>
        <dbReference type="EC" id="6.3.2.13"/>
    </reaction>
</comment>
<feature type="binding site" evidence="8">
    <location>
        <position position="456"/>
    </location>
    <ligand>
        <name>meso-2,6-diaminopimelate</name>
        <dbReference type="ChEBI" id="CHEBI:57791"/>
    </ligand>
</feature>
<dbReference type="Pfam" id="PF01225">
    <property type="entry name" value="Mur_ligase"/>
    <property type="match status" value="1"/>
</dbReference>
<evidence type="ECO:0000256" key="1">
    <source>
        <dbReference type="ARBA" id="ARBA00004752"/>
    </source>
</evidence>
<comment type="pathway">
    <text evidence="1 8 9">Cell wall biogenesis; peptidoglycan biosynthesis.</text>
</comment>
<comment type="cofactor">
    <cofactor evidence="8">
        <name>Mg(2+)</name>
        <dbReference type="ChEBI" id="CHEBI:18420"/>
    </cofactor>
</comment>
<feature type="binding site" evidence="8">
    <location>
        <position position="179"/>
    </location>
    <ligand>
        <name>UDP-N-acetyl-alpha-D-muramoyl-L-alanyl-D-glutamate</name>
        <dbReference type="ChEBI" id="CHEBI:83900"/>
    </ligand>
</feature>
<comment type="similarity">
    <text evidence="2 8">Belongs to the MurCDEF family. MurE subfamily.</text>
</comment>
<dbReference type="Gene3D" id="3.90.190.20">
    <property type="entry name" value="Mur ligase, C-terminal domain"/>
    <property type="match status" value="1"/>
</dbReference>
<dbReference type="InterPro" id="IPR036565">
    <property type="entry name" value="Mur-like_cat_sf"/>
</dbReference>
<feature type="domain" description="Mur ligase C-terminal" evidence="11">
    <location>
        <begin position="331"/>
        <end position="458"/>
    </location>
</feature>
<keyword evidence="5 8" id="KW-0573">Peptidoglycan synthesis</keyword>
<feature type="binding site" evidence="8">
    <location>
        <begin position="152"/>
        <end position="153"/>
    </location>
    <ligand>
        <name>UDP-N-acetyl-alpha-D-muramoyl-L-alanyl-D-glutamate</name>
        <dbReference type="ChEBI" id="CHEBI:83900"/>
    </ligand>
</feature>
<dbReference type="GO" id="GO:0008765">
    <property type="term" value="F:UDP-N-acetylmuramoylalanyl-D-glutamate-2,6-diaminopimelate ligase activity"/>
    <property type="evidence" value="ECO:0007669"/>
    <property type="project" value="UniProtKB-EC"/>
</dbReference>
<comment type="caution">
    <text evidence="13">The sequence shown here is derived from an EMBL/GenBank/DDBJ whole genome shotgun (WGS) entry which is preliminary data.</text>
</comment>
<keyword evidence="8" id="KW-0067">ATP-binding</keyword>
<feature type="modified residue" description="N6-carboxylysine" evidence="8">
    <location>
        <position position="221"/>
    </location>
</feature>
<dbReference type="PANTHER" id="PTHR23135">
    <property type="entry name" value="MUR LIGASE FAMILY MEMBER"/>
    <property type="match status" value="1"/>
</dbReference>
<keyword evidence="4 8" id="KW-0133">Cell shape</keyword>
<evidence type="ECO:0000313" key="13">
    <source>
        <dbReference type="EMBL" id="MBU9728994.1"/>
    </source>
</evidence>
<dbReference type="PANTHER" id="PTHR23135:SF4">
    <property type="entry name" value="UDP-N-ACETYLMURAMOYL-L-ALANYL-D-GLUTAMATE--2,6-DIAMINOPIMELATE LIGASE MURE HOMOLOG, CHLOROPLASTIC"/>
    <property type="match status" value="1"/>
</dbReference>
<dbReference type="EMBL" id="JAHQCX010000027">
    <property type="protein sequence ID" value="MBU9728994.1"/>
    <property type="molecule type" value="Genomic_DNA"/>
</dbReference>
<evidence type="ECO:0000256" key="7">
    <source>
        <dbReference type="ARBA" id="ARBA00023316"/>
    </source>
</evidence>
<dbReference type="RefSeq" id="WP_238727563.1">
    <property type="nucleotide sequence ID" value="NZ_JAHQCX010000027.1"/>
</dbReference>
<keyword evidence="8 13" id="KW-0436">Ligase</keyword>
<dbReference type="InterPro" id="IPR036615">
    <property type="entry name" value="Mur_ligase_C_dom_sf"/>
</dbReference>
<evidence type="ECO:0000256" key="6">
    <source>
        <dbReference type="ARBA" id="ARBA00023306"/>
    </source>
</evidence>
<keyword evidence="14" id="KW-1185">Reference proteome</keyword>
<feature type="binding site" evidence="8">
    <location>
        <position position="30"/>
    </location>
    <ligand>
        <name>UDP-N-acetyl-alpha-D-muramoyl-L-alanyl-D-glutamate</name>
        <dbReference type="ChEBI" id="CHEBI:83900"/>
    </ligand>
</feature>
<reference evidence="13 14" key="1">
    <citation type="submission" date="2021-06" db="EMBL/GenBank/DDBJ databases">
        <title>Description of novel taxa of the family Lachnospiraceae.</title>
        <authorList>
            <person name="Chaplin A.V."/>
            <person name="Sokolova S.R."/>
            <person name="Pikina A.P."/>
            <person name="Korzhanova M."/>
            <person name="Belova V."/>
            <person name="Korostin D."/>
            <person name="Efimov B.A."/>
        </authorList>
    </citation>
    <scope>NUCLEOTIDE SEQUENCE [LARGE SCALE GENOMIC DNA]</scope>
    <source>
        <strain evidence="13 14">ASD4241</strain>
    </source>
</reference>
<keyword evidence="7 8" id="KW-0961">Cell wall biogenesis/degradation</keyword>
<dbReference type="SUPFAM" id="SSF53244">
    <property type="entry name" value="MurD-like peptide ligases, peptide-binding domain"/>
    <property type="match status" value="1"/>
</dbReference>
<evidence type="ECO:0000256" key="2">
    <source>
        <dbReference type="ARBA" id="ARBA00005898"/>
    </source>
</evidence>
<feature type="short sequence motif" description="Meso-diaminopimelate recognition motif" evidence="8">
    <location>
        <begin position="404"/>
        <end position="407"/>
    </location>
</feature>
<feature type="binding site" evidence="8">
    <location>
        <begin position="404"/>
        <end position="407"/>
    </location>
    <ligand>
        <name>meso-2,6-diaminopimelate</name>
        <dbReference type="ChEBI" id="CHEBI:57791"/>
    </ligand>
</feature>
<evidence type="ECO:0000256" key="3">
    <source>
        <dbReference type="ARBA" id="ARBA00022618"/>
    </source>
</evidence>
<dbReference type="Gene3D" id="3.40.1390.10">
    <property type="entry name" value="MurE/MurF, N-terminal domain"/>
    <property type="match status" value="1"/>
</dbReference>
<dbReference type="InterPro" id="IPR000713">
    <property type="entry name" value="Mur_ligase_N"/>
</dbReference>
<evidence type="ECO:0000256" key="5">
    <source>
        <dbReference type="ARBA" id="ARBA00022984"/>
    </source>
</evidence>
<feature type="binding site" evidence="8">
    <location>
        <position position="187"/>
    </location>
    <ligand>
        <name>UDP-N-acetyl-alpha-D-muramoyl-L-alanyl-D-glutamate</name>
        <dbReference type="ChEBI" id="CHEBI:83900"/>
    </ligand>
</feature>
<dbReference type="InterPro" id="IPR013221">
    <property type="entry name" value="Mur_ligase_cen"/>
</dbReference>
<accession>A0ABS6KEU9</accession>
<feature type="binding site" evidence="8">
    <location>
        <begin position="110"/>
        <end position="116"/>
    </location>
    <ligand>
        <name>ATP</name>
        <dbReference type="ChEBI" id="CHEBI:30616"/>
    </ligand>
</feature>
<dbReference type="Pfam" id="PF02875">
    <property type="entry name" value="Mur_ligase_C"/>
    <property type="match status" value="1"/>
</dbReference>
<keyword evidence="8" id="KW-0963">Cytoplasm</keyword>
<evidence type="ECO:0000259" key="12">
    <source>
        <dbReference type="Pfam" id="PF08245"/>
    </source>
</evidence>
<evidence type="ECO:0000256" key="8">
    <source>
        <dbReference type="HAMAP-Rule" id="MF_00208"/>
    </source>
</evidence>
<dbReference type="NCBIfam" id="NF001126">
    <property type="entry name" value="PRK00139.1-4"/>
    <property type="match status" value="1"/>
</dbReference>
<keyword evidence="8" id="KW-0547">Nucleotide-binding</keyword>
<dbReference type="HAMAP" id="MF_00208">
    <property type="entry name" value="MurE"/>
    <property type="match status" value="1"/>
</dbReference>
<sequence length="489" mass="54250">MELDKLLERLEYRCETGVTDVRVRAVRYDTREIEPGDLFVCIKGNRADSHDLIGEIVSRGAKVIVAERKIQVPDGVTVIQVRDSRYALALISASYFGYPAEKMKLIGVTGTKGKTTVAYMLREMLKNAGYQTGLMGTIVTAVGDEEQAAGNTTPESYLIQELLAKMVEAGCGYVIMEVSSQGLKLQRTAGILFDIGIFTNLGPDHIGPAEHKDFAEYAQCKSRLFRQCRVGVVNGDDEYLDLILRGHTCEVVTYGMGPENAYLASDLELYQEDGAPGIQFQVSGRLESRMKVDIPGKFSVYNAMAAIAACAQLKLPADVMGRALKTVKVKGRVEVVPGPWDFTVMIDYAHNAMSLQSLLTTLREYEPHRLVCLFGCGGNRSKLRRYEMGEMSGKLSDFTVITSDNPRYEKPEEIIADIRTGMEKTDGAYIEIPDRREAIAWALRHGQKGDILILAGKGHEDYQEICGVKYPMDERVIIREIIQQGESVS</sequence>
<feature type="binding site" evidence="8">
    <location>
        <position position="151"/>
    </location>
    <ligand>
        <name>UDP-N-acetyl-alpha-D-muramoyl-L-alanyl-D-glutamate</name>
        <dbReference type="ChEBI" id="CHEBI:83900"/>
    </ligand>
</feature>
<dbReference type="Gene3D" id="3.40.1190.10">
    <property type="entry name" value="Mur-like, catalytic domain"/>
    <property type="match status" value="1"/>
</dbReference>
<keyword evidence="3 8" id="KW-0132">Cell division</keyword>
<feature type="binding site" evidence="8">
    <location>
        <position position="460"/>
    </location>
    <ligand>
        <name>meso-2,6-diaminopimelate</name>
        <dbReference type="ChEBI" id="CHEBI:57791"/>
    </ligand>
</feature>
<comment type="caution">
    <text evidence="8">Lacks conserved residue(s) required for the propagation of feature annotation.</text>
</comment>
<keyword evidence="8" id="KW-0460">Magnesium</keyword>
<dbReference type="SUPFAM" id="SSF63418">
    <property type="entry name" value="MurE/MurF N-terminal domain"/>
    <property type="match status" value="1"/>
</dbReference>
<feature type="domain" description="Mur ligase N-terminal catalytic" evidence="10">
    <location>
        <begin position="23"/>
        <end position="89"/>
    </location>
</feature>
<protein>
    <recommendedName>
        <fullName evidence="8">UDP-N-acetylmuramoyl-L-alanyl-D-glutamate--2,6-diaminopimelate ligase</fullName>
        <ecNumber evidence="8">6.3.2.13</ecNumber>
    </recommendedName>
    <alternativeName>
        <fullName evidence="8">Meso-A2pm-adding enzyme</fullName>
    </alternativeName>
    <alternativeName>
        <fullName evidence="8">Meso-diaminopimelate-adding enzyme</fullName>
    </alternativeName>
    <alternativeName>
        <fullName evidence="8">UDP-MurNAc-L-Ala-D-Glu:meso-diaminopimelate ligase</fullName>
    </alternativeName>
    <alternativeName>
        <fullName evidence="8">UDP-MurNAc-tripeptide synthetase</fullName>
    </alternativeName>
    <alternativeName>
        <fullName evidence="8">UDP-N-acetylmuramyl-tripeptide synthetase</fullName>
    </alternativeName>
</protein>
<feature type="domain" description="Mur ligase central" evidence="12">
    <location>
        <begin position="108"/>
        <end position="310"/>
    </location>
</feature>
<feature type="binding site" evidence="8">
    <location>
        <position position="380"/>
    </location>
    <ligand>
        <name>meso-2,6-diaminopimelate</name>
        <dbReference type="ChEBI" id="CHEBI:57791"/>
    </ligand>
</feature>
<evidence type="ECO:0000259" key="11">
    <source>
        <dbReference type="Pfam" id="PF02875"/>
    </source>
</evidence>
<dbReference type="InterPro" id="IPR004101">
    <property type="entry name" value="Mur_ligase_C"/>
</dbReference>
<evidence type="ECO:0000256" key="4">
    <source>
        <dbReference type="ARBA" id="ARBA00022960"/>
    </source>
</evidence>
<dbReference type="EC" id="6.3.2.13" evidence="8"/>
<evidence type="ECO:0000256" key="9">
    <source>
        <dbReference type="RuleBase" id="RU004135"/>
    </source>
</evidence>
<organism evidence="13 14">
    <name type="scientific">Diplocloster modestus</name>
    <dbReference type="NCBI Taxonomy" id="2850322"/>
    <lineage>
        <taxon>Bacteria</taxon>
        <taxon>Bacillati</taxon>
        <taxon>Bacillota</taxon>
        <taxon>Clostridia</taxon>
        <taxon>Lachnospirales</taxon>
        <taxon>Lachnospiraceae</taxon>
        <taxon>Diplocloster</taxon>
    </lineage>
</organism>
<gene>
    <name evidence="8" type="primary">murE</name>
    <name evidence="13" type="ORF">KTH90_23680</name>
</gene>
<proteinExistence type="inferred from homology"/>